<name>A0A139SPX1_9BACT</name>
<sequence>MAIKVPKLGKFANINSISRKLNTYLESIPPRINIEDLSGGRLIFRINSFCTDRIAIYKNLDYDFAHREFVISIAIPLPDNTQVPYGMPPGENGKTGSFPPVESEHFYPLDPEYDNYDNLEQYILEAAIKAIEYGLTKGFTDGGIELKFSSSIETRRLPSPQRKYVMEYKKVTVVMGNNVPRLDDFADMSSIYKKIDTYIKSILPRINIKDLSEWKLTVGIDHVCAECISILKKLGPYPSHKEYVTLLAIPIPDDRQAPYGMPRSEDEPIEPLELKRKSDFHLLDPEYDKYADLNQYILASTIKAIELGFTKGFAREGKALRFQDL</sequence>
<reference evidence="1 2" key="1">
    <citation type="submission" date="2016-02" db="EMBL/GenBank/DDBJ databases">
        <authorList>
            <person name="Wen L."/>
            <person name="He K."/>
            <person name="Yang H."/>
        </authorList>
    </citation>
    <scope>NUCLEOTIDE SEQUENCE [LARGE SCALE GENOMIC DNA]</scope>
    <source>
        <strain evidence="1 2">CV41</strain>
    </source>
</reference>
<dbReference type="Pfam" id="PF15587">
    <property type="entry name" value="Imm9"/>
    <property type="match status" value="2"/>
</dbReference>
<organism evidence="1 2">
    <name type="scientific">Cephaloticoccus capnophilus</name>
    <dbReference type="NCBI Taxonomy" id="1548208"/>
    <lineage>
        <taxon>Bacteria</taxon>
        <taxon>Pseudomonadati</taxon>
        <taxon>Verrucomicrobiota</taxon>
        <taxon>Opitutia</taxon>
        <taxon>Opitutales</taxon>
        <taxon>Opitutaceae</taxon>
        <taxon>Cephaloticoccus</taxon>
    </lineage>
</organism>
<gene>
    <name evidence="1" type="ORF">AXK12_03140</name>
</gene>
<evidence type="ECO:0000313" key="2">
    <source>
        <dbReference type="Proteomes" id="UP000071392"/>
    </source>
</evidence>
<protein>
    <submittedName>
        <fullName evidence="1">Uncharacterized protein</fullName>
    </submittedName>
</protein>
<dbReference type="InterPro" id="IPR028963">
    <property type="entry name" value="Imm9"/>
</dbReference>
<dbReference type="EMBL" id="LSZP01000021">
    <property type="protein sequence ID" value="KXU36616.1"/>
    <property type="molecule type" value="Genomic_DNA"/>
</dbReference>
<proteinExistence type="predicted"/>
<keyword evidence="2" id="KW-1185">Reference proteome</keyword>
<accession>A0A139SPX1</accession>
<comment type="caution">
    <text evidence="1">The sequence shown here is derived from an EMBL/GenBank/DDBJ whole genome shotgun (WGS) entry which is preliminary data.</text>
</comment>
<dbReference type="Proteomes" id="UP000071392">
    <property type="component" value="Unassembled WGS sequence"/>
</dbReference>
<evidence type="ECO:0000313" key="1">
    <source>
        <dbReference type="EMBL" id="KXU36616.1"/>
    </source>
</evidence>
<dbReference type="AlphaFoldDB" id="A0A139SPX1"/>